<dbReference type="Pfam" id="PF00155">
    <property type="entry name" value="Aminotran_1_2"/>
    <property type="match status" value="1"/>
</dbReference>
<evidence type="ECO:0000313" key="5">
    <source>
        <dbReference type="Proteomes" id="UP000006050"/>
    </source>
</evidence>
<comment type="cofactor">
    <cofactor evidence="1">
        <name>pyridoxal 5'-phosphate</name>
        <dbReference type="ChEBI" id="CHEBI:597326"/>
    </cofactor>
</comment>
<dbReference type="STRING" id="866536.Belba_1397"/>
<dbReference type="InterPro" id="IPR015422">
    <property type="entry name" value="PyrdxlP-dep_Trfase_small"/>
</dbReference>
<evidence type="ECO:0000256" key="2">
    <source>
        <dbReference type="ARBA" id="ARBA00022679"/>
    </source>
</evidence>
<evidence type="ECO:0000256" key="1">
    <source>
        <dbReference type="ARBA" id="ARBA00001933"/>
    </source>
</evidence>
<feature type="domain" description="Aminotransferase class I/classII large" evidence="3">
    <location>
        <begin position="68"/>
        <end position="345"/>
    </location>
</feature>
<proteinExistence type="predicted"/>
<dbReference type="Gene3D" id="3.40.640.10">
    <property type="entry name" value="Type I PLP-dependent aspartate aminotransferase-like (Major domain)"/>
    <property type="match status" value="1"/>
</dbReference>
<protein>
    <submittedName>
        <fullName evidence="4">7-keto-8-aminopelargonate synthetase-like enzyme</fullName>
    </submittedName>
</protein>
<dbReference type="RefSeq" id="WP_014772012.1">
    <property type="nucleotide sequence ID" value="NC_018010.1"/>
</dbReference>
<accession>I3Z450</accession>
<dbReference type="GO" id="GO:0016740">
    <property type="term" value="F:transferase activity"/>
    <property type="evidence" value="ECO:0007669"/>
    <property type="project" value="UniProtKB-KW"/>
</dbReference>
<dbReference type="EMBL" id="CP003281">
    <property type="protein sequence ID" value="AFL84018.1"/>
    <property type="molecule type" value="Genomic_DNA"/>
</dbReference>
<dbReference type="HOGENOM" id="CLU_015846_11_2_10"/>
<dbReference type="KEGG" id="bbd:Belba_1397"/>
<reference evidence="5" key="1">
    <citation type="submission" date="2012-06" db="EMBL/GenBank/DDBJ databases">
        <title>The complete genome of Belliella baltica DSM 15883.</title>
        <authorList>
            <person name="Lucas S."/>
            <person name="Copeland A."/>
            <person name="Lapidus A."/>
            <person name="Goodwin L."/>
            <person name="Pitluck S."/>
            <person name="Peters L."/>
            <person name="Mikhailova N."/>
            <person name="Davenport K."/>
            <person name="Kyrpides N."/>
            <person name="Mavromatis K."/>
            <person name="Pagani I."/>
            <person name="Ivanova N."/>
            <person name="Ovchinnikova G."/>
            <person name="Zeytun A."/>
            <person name="Detter J.C."/>
            <person name="Han C."/>
            <person name="Land M."/>
            <person name="Hauser L."/>
            <person name="Markowitz V."/>
            <person name="Cheng J.-F."/>
            <person name="Hugenholtz P."/>
            <person name="Woyke T."/>
            <person name="Wu D."/>
            <person name="Tindall B."/>
            <person name="Pomrenke H."/>
            <person name="Brambilla E."/>
            <person name="Klenk H.-P."/>
            <person name="Eisen J.A."/>
        </authorList>
    </citation>
    <scope>NUCLEOTIDE SEQUENCE [LARGE SCALE GENOMIC DNA]</scope>
    <source>
        <strain evidence="5">DSM 15883 / CIP 108006 / LMG 21964 / BA134</strain>
    </source>
</reference>
<dbReference type="SUPFAM" id="SSF53383">
    <property type="entry name" value="PLP-dependent transferases"/>
    <property type="match status" value="1"/>
</dbReference>
<dbReference type="PANTHER" id="PTHR13693">
    <property type="entry name" value="CLASS II AMINOTRANSFERASE/8-AMINO-7-OXONONANOATE SYNTHASE"/>
    <property type="match status" value="1"/>
</dbReference>
<evidence type="ECO:0000259" key="3">
    <source>
        <dbReference type="Pfam" id="PF00155"/>
    </source>
</evidence>
<sequence length="348" mass="39193">MDSIFPQYQLNRTIFAEGTEHLFFSGTAYLGISASSEFSAYLKEGIDIYGTNHGLSRINTVRLRVFEEFEIYFAHHAEAQKTAVYSSGFLAGHAVVSLLENKADAIFVAPHTHPAILSAAIQNQIDPAHNWIDSCIKFANQNEGKQILLIANAVDALKPEIHDFSWVRALSKNNNYTLLLDDSHAFGAVGEDVFGTYKRWKELPVDLVISGSLGKGLGLPAGIILGSHEFIRELTKQSIYRGASPPPPAYLWAFLQSQEIYRKQQQKLKDNIQFFKKLSQNLDLQTTKEDFPVFRFDDANLLQKLQEHQIIISSFPYPSPNDPPVHRIVISAWHEKEDLLALVKVLKI</sequence>
<dbReference type="Gene3D" id="3.90.1150.10">
    <property type="entry name" value="Aspartate Aminotransferase, domain 1"/>
    <property type="match status" value="1"/>
</dbReference>
<keyword evidence="5" id="KW-1185">Reference proteome</keyword>
<name>I3Z450_BELBD</name>
<dbReference type="eggNOG" id="COG0156">
    <property type="taxonomic scope" value="Bacteria"/>
</dbReference>
<organism evidence="4 5">
    <name type="scientific">Belliella baltica (strain DSM 15883 / CIP 108006 / LMG 21964 / BA134)</name>
    <dbReference type="NCBI Taxonomy" id="866536"/>
    <lineage>
        <taxon>Bacteria</taxon>
        <taxon>Pseudomonadati</taxon>
        <taxon>Bacteroidota</taxon>
        <taxon>Cytophagia</taxon>
        <taxon>Cytophagales</taxon>
        <taxon>Cyclobacteriaceae</taxon>
        <taxon>Belliella</taxon>
    </lineage>
</organism>
<dbReference type="Proteomes" id="UP000006050">
    <property type="component" value="Chromosome"/>
</dbReference>
<keyword evidence="2" id="KW-0808">Transferase</keyword>
<dbReference type="InterPro" id="IPR050087">
    <property type="entry name" value="AON_synthase_class-II"/>
</dbReference>
<evidence type="ECO:0000313" key="4">
    <source>
        <dbReference type="EMBL" id="AFL84018.1"/>
    </source>
</evidence>
<dbReference type="InterPro" id="IPR015421">
    <property type="entry name" value="PyrdxlP-dep_Trfase_major"/>
</dbReference>
<dbReference type="GO" id="GO:0030170">
    <property type="term" value="F:pyridoxal phosphate binding"/>
    <property type="evidence" value="ECO:0007669"/>
    <property type="project" value="InterPro"/>
</dbReference>
<gene>
    <name evidence="4" type="ordered locus">Belba_1397</name>
</gene>
<dbReference type="OrthoDB" id="846426at2"/>
<dbReference type="InterPro" id="IPR015424">
    <property type="entry name" value="PyrdxlP-dep_Trfase"/>
</dbReference>
<dbReference type="InterPro" id="IPR004839">
    <property type="entry name" value="Aminotransferase_I/II_large"/>
</dbReference>
<dbReference type="AlphaFoldDB" id="I3Z450"/>